<name>A0ABQ5RNF4_9CHLO</name>
<feature type="compositionally biased region" description="Basic and acidic residues" evidence="1">
    <location>
        <begin position="1"/>
        <end position="11"/>
    </location>
</feature>
<dbReference type="PROSITE" id="PS00028">
    <property type="entry name" value="ZINC_FINGER_C2H2_1"/>
    <property type="match status" value="1"/>
</dbReference>
<evidence type="ECO:0000256" key="1">
    <source>
        <dbReference type="SAM" id="MobiDB-lite"/>
    </source>
</evidence>
<evidence type="ECO:0000313" key="3">
    <source>
        <dbReference type="EMBL" id="GLI59100.1"/>
    </source>
</evidence>
<feature type="domain" description="C2H2-type" evidence="2">
    <location>
        <begin position="40"/>
        <end position="61"/>
    </location>
</feature>
<dbReference type="InterPro" id="IPR013087">
    <property type="entry name" value="Znf_C2H2_type"/>
</dbReference>
<dbReference type="SMART" id="SM00355">
    <property type="entry name" value="ZnF_C2H2"/>
    <property type="match status" value="1"/>
</dbReference>
<sequence length="112" mass="11007">MGGVRNRDAKMKANKVFSSGGGGGTKGPAVVDKRGQEVKCPYCDKVYQQSGRLKDHIAKQHAEQLRPTAEASAAGDGGDSAAAGASGDGGASSSAAHAPNVVAAAAAVARSA</sequence>
<protein>
    <recommendedName>
        <fullName evidence="2">C2H2-type domain-containing protein</fullName>
    </recommendedName>
</protein>
<feature type="region of interest" description="Disordered" evidence="1">
    <location>
        <begin position="1"/>
        <end position="30"/>
    </location>
</feature>
<dbReference type="EMBL" id="BSDZ01000003">
    <property type="protein sequence ID" value="GLI59100.1"/>
    <property type="molecule type" value="Genomic_DNA"/>
</dbReference>
<dbReference type="Proteomes" id="UP001165090">
    <property type="component" value="Unassembled WGS sequence"/>
</dbReference>
<reference evidence="3 4" key="1">
    <citation type="journal article" date="2023" name="IScience">
        <title>Expanded male sex-determining region conserved during the evolution of homothallism in the green alga Volvox.</title>
        <authorList>
            <person name="Yamamoto K."/>
            <person name="Matsuzaki R."/>
            <person name="Mahakham W."/>
            <person name="Heman W."/>
            <person name="Sekimoto H."/>
            <person name="Kawachi M."/>
            <person name="Minakuchi Y."/>
            <person name="Toyoda A."/>
            <person name="Nozaki H."/>
        </authorList>
    </citation>
    <scope>NUCLEOTIDE SEQUENCE [LARGE SCALE GENOMIC DNA]</scope>
    <source>
        <strain evidence="3 4">NIES-4468</strain>
    </source>
</reference>
<gene>
    <name evidence="3" type="ORF">VaNZ11_000930</name>
</gene>
<evidence type="ECO:0000259" key="2">
    <source>
        <dbReference type="PROSITE" id="PS00028"/>
    </source>
</evidence>
<accession>A0ABQ5RNF4</accession>
<proteinExistence type="predicted"/>
<feature type="non-terminal residue" evidence="3">
    <location>
        <position position="112"/>
    </location>
</feature>
<keyword evidence="4" id="KW-1185">Reference proteome</keyword>
<organism evidence="3 4">
    <name type="scientific">Volvox africanus</name>
    <dbReference type="NCBI Taxonomy" id="51714"/>
    <lineage>
        <taxon>Eukaryota</taxon>
        <taxon>Viridiplantae</taxon>
        <taxon>Chlorophyta</taxon>
        <taxon>core chlorophytes</taxon>
        <taxon>Chlorophyceae</taxon>
        <taxon>CS clade</taxon>
        <taxon>Chlamydomonadales</taxon>
        <taxon>Volvocaceae</taxon>
        <taxon>Volvox</taxon>
    </lineage>
</organism>
<comment type="caution">
    <text evidence="3">The sequence shown here is derived from an EMBL/GenBank/DDBJ whole genome shotgun (WGS) entry which is preliminary data.</text>
</comment>
<feature type="compositionally biased region" description="Low complexity" evidence="1">
    <location>
        <begin position="71"/>
        <end position="98"/>
    </location>
</feature>
<dbReference type="Gene3D" id="3.30.160.60">
    <property type="entry name" value="Classic Zinc Finger"/>
    <property type="match status" value="1"/>
</dbReference>
<evidence type="ECO:0000313" key="4">
    <source>
        <dbReference type="Proteomes" id="UP001165090"/>
    </source>
</evidence>
<feature type="region of interest" description="Disordered" evidence="1">
    <location>
        <begin position="58"/>
        <end position="98"/>
    </location>
</feature>